<protein>
    <submittedName>
        <fullName evidence="1">Type III secretion system export apparatus subunit SctV</fullName>
    </submittedName>
</protein>
<gene>
    <name evidence="1" type="primary">sctV</name>
    <name evidence="1" type="ORF">OXU80_09970</name>
</gene>
<sequence length="712" mass="77787">MQRFLVTLSKRNDLVLAFLLVCIIFMMILPLPIAVVDTLIAINLMLAAILLMASLYLSDVTQLSAFPSILLLTTLFRLGLAISTTRLILLHGDAGHIVETFGEFVIGGNLIVGMVVFLILTIVNFMVITKGSERVAEVAARFSLDSMPGKQMSIDSDMRAGQIEMDEAKRRRNKLEKESQLYGAMDGAMKFVKGDAIAGLIIIAVNLIGGISIGMFQRGLPAGEALNLYALLTIGDGLVQQIPALFISITAGFIVTRVASEDSKDLGSDIAGQLVADPRVLMVTSAILLVFAAVPGFPTIIFLALAALTGVGGFMMMRKQKQTAGTKRSTEMPALAAALAPVGTAPSLPDDDEDGPPIEQVSFALTVPLIVDIAASVRNSIRPDKLDREVARVRRALYFDLGVPFPGIHLRLNENLGEGEYRILVNEIPVAAGQARPGYVIVRETESNLAMFGIPFERGPDFLPHTPSLWVSMKHMPVMEKAGMQVMTLSSMLTFHLAHILKSHASEFIGVQETMFLMNQMQKNFGELVREVTRLLPITTITDVLQRLVSEEISIRDMRTVLEALVNWGQREKDPIVLSEYVRGALSRYITHKFSGGQNIIPAYLIAKDIEDAVRGAIRQTSGASYLALSPDIHRELIASMKKVVGTDPSARGASQPVILAPMDIRRFMRKIVERDFPSLAVLSYQELTPSANIQPLERIKMMQQGQLAAAE</sequence>
<proteinExistence type="predicted"/>
<evidence type="ECO:0000313" key="2">
    <source>
        <dbReference type="Proteomes" id="UP001163223"/>
    </source>
</evidence>
<accession>A0ACD4NVC9</accession>
<organism evidence="1 2">
    <name type="scientific">Antarcticirhabdus aurantiaca</name>
    <dbReference type="NCBI Taxonomy" id="2606717"/>
    <lineage>
        <taxon>Bacteria</taxon>
        <taxon>Pseudomonadati</taxon>
        <taxon>Pseudomonadota</taxon>
        <taxon>Alphaproteobacteria</taxon>
        <taxon>Hyphomicrobiales</taxon>
        <taxon>Aurantimonadaceae</taxon>
        <taxon>Antarcticirhabdus</taxon>
    </lineage>
</organism>
<keyword evidence="2" id="KW-1185">Reference proteome</keyword>
<dbReference type="Proteomes" id="UP001163223">
    <property type="component" value="Chromosome"/>
</dbReference>
<reference evidence="1" key="1">
    <citation type="submission" date="2022-11" db="EMBL/GenBank/DDBJ databases">
        <title>beta-Carotene-producing bacterium, Jeongeuplla avenae sp. nov., alleviates the salt stress of Arabidopsis seedlings.</title>
        <authorList>
            <person name="Jiang L."/>
            <person name="Lee J."/>
        </authorList>
    </citation>
    <scope>NUCLEOTIDE SEQUENCE</scope>
    <source>
        <strain evidence="1">DY_R2A_6</strain>
    </source>
</reference>
<evidence type="ECO:0000313" key="1">
    <source>
        <dbReference type="EMBL" id="WAJ30499.1"/>
    </source>
</evidence>
<dbReference type="EMBL" id="CP113520">
    <property type="protein sequence ID" value="WAJ30499.1"/>
    <property type="molecule type" value="Genomic_DNA"/>
</dbReference>
<name>A0ACD4NVC9_9HYPH</name>